<reference evidence="6 7" key="1">
    <citation type="submission" date="2025-04" db="UniProtKB">
        <authorList>
            <consortium name="RefSeq"/>
        </authorList>
    </citation>
    <scope>IDENTIFICATION</scope>
    <source>
        <tissue evidence="6 7">Sperm</tissue>
    </source>
</reference>
<feature type="compositionally biased region" description="Basic residues" evidence="3">
    <location>
        <begin position="649"/>
        <end position="664"/>
    </location>
</feature>
<feature type="region of interest" description="Disordered" evidence="3">
    <location>
        <begin position="20"/>
        <end position="42"/>
    </location>
</feature>
<feature type="region of interest" description="Disordered" evidence="3">
    <location>
        <begin position="622"/>
        <end position="699"/>
    </location>
</feature>
<dbReference type="InterPro" id="IPR028275">
    <property type="entry name" value="CLU_N"/>
</dbReference>
<comment type="function">
    <text evidence="2">mRNA-binding protein involved in proper cytoplasmic distribution of mitochondria. Specifically binds mRNAs of nuclear-encoded mitochondrial proteins in the cytoplasm and regulates transport or translation of these transcripts close to mitochondria, playing a role in mitochondrial biogenesis.</text>
</comment>
<gene>
    <name evidence="6 7" type="primary">CLUH</name>
</gene>
<feature type="region of interest" description="Disordered" evidence="3">
    <location>
        <begin position="1264"/>
        <end position="1301"/>
    </location>
</feature>
<dbReference type="InterPro" id="IPR011990">
    <property type="entry name" value="TPR-like_helical_dom_sf"/>
</dbReference>
<dbReference type="GO" id="GO:0005737">
    <property type="term" value="C:cytoplasm"/>
    <property type="evidence" value="ECO:0007669"/>
    <property type="project" value="UniProtKB-SubCell"/>
</dbReference>
<dbReference type="Pfam" id="PF13424">
    <property type="entry name" value="TPR_12"/>
    <property type="match status" value="2"/>
</dbReference>
<evidence type="ECO:0000313" key="5">
    <source>
        <dbReference type="Proteomes" id="UP001318040"/>
    </source>
</evidence>
<dbReference type="GO" id="GO:0007005">
    <property type="term" value="P:mitochondrion organization"/>
    <property type="evidence" value="ECO:0007669"/>
    <property type="project" value="UniProtKB-UniRule"/>
</dbReference>
<dbReference type="FunFam" id="1.25.40.10:FF:000099">
    <property type="entry name" value="Clustered mitochondria protein homolog"/>
    <property type="match status" value="1"/>
</dbReference>
<dbReference type="CTD" id="23277"/>
<feature type="compositionally biased region" description="Basic residues" evidence="3">
    <location>
        <begin position="1579"/>
        <end position="1590"/>
    </location>
</feature>
<feature type="region of interest" description="Disordered" evidence="3">
    <location>
        <begin position="2001"/>
        <end position="2053"/>
    </location>
</feature>
<dbReference type="Pfam" id="PF12807">
    <property type="entry name" value="eIF3_p135"/>
    <property type="match status" value="1"/>
</dbReference>
<keyword evidence="1 2" id="KW-0963">Cytoplasm</keyword>
<dbReference type="GO" id="GO:0048312">
    <property type="term" value="P:intracellular distribution of mitochondria"/>
    <property type="evidence" value="ECO:0007669"/>
    <property type="project" value="TreeGrafter"/>
</dbReference>
<proteinExistence type="inferred from homology"/>
<evidence type="ECO:0000313" key="6">
    <source>
        <dbReference type="RefSeq" id="XP_032823532.1"/>
    </source>
</evidence>
<evidence type="ECO:0000256" key="3">
    <source>
        <dbReference type="SAM" id="MobiDB-lite"/>
    </source>
</evidence>
<dbReference type="Gene3D" id="1.25.40.10">
    <property type="entry name" value="Tetratricopeptide repeat domain"/>
    <property type="match status" value="1"/>
</dbReference>
<evidence type="ECO:0000256" key="2">
    <source>
        <dbReference type="HAMAP-Rule" id="MF_03013"/>
    </source>
</evidence>
<dbReference type="RefSeq" id="XP_032823533.1">
    <property type="nucleotide sequence ID" value="XM_032967642.1"/>
</dbReference>
<keyword evidence="5" id="KW-1185">Reference proteome</keyword>
<dbReference type="InterPro" id="IPR027523">
    <property type="entry name" value="CLU_prot"/>
</dbReference>
<dbReference type="PROSITE" id="PS51823">
    <property type="entry name" value="CLU"/>
    <property type="match status" value="1"/>
</dbReference>
<dbReference type="Pfam" id="PF15044">
    <property type="entry name" value="CLU_N"/>
    <property type="match status" value="1"/>
</dbReference>
<dbReference type="PANTHER" id="PTHR12601">
    <property type="entry name" value="EUKARYOTIC TRANSLATION INITIATION FACTOR 3 SUBUNIT EIF-3"/>
    <property type="match status" value="1"/>
</dbReference>
<dbReference type="CDD" id="cd15466">
    <property type="entry name" value="CLU-central"/>
    <property type="match status" value="1"/>
</dbReference>
<dbReference type="GO" id="GO:0003729">
    <property type="term" value="F:mRNA binding"/>
    <property type="evidence" value="ECO:0007669"/>
    <property type="project" value="TreeGrafter"/>
</dbReference>
<dbReference type="SUPFAM" id="SSF48452">
    <property type="entry name" value="TPR-like"/>
    <property type="match status" value="2"/>
</dbReference>
<feature type="region of interest" description="Disordered" evidence="3">
    <location>
        <begin position="1557"/>
        <end position="1602"/>
    </location>
</feature>
<feature type="compositionally biased region" description="Gly residues" evidence="3">
    <location>
        <begin position="678"/>
        <end position="688"/>
    </location>
</feature>
<keyword evidence="2" id="KW-0694">RNA-binding</keyword>
<comment type="subcellular location">
    <subcellularLocation>
        <location evidence="2">Cytoplasm</location>
    </subcellularLocation>
    <subcellularLocation>
        <location evidence="2">Cytoplasmic granule</location>
    </subcellularLocation>
</comment>
<dbReference type="InterPro" id="IPR025697">
    <property type="entry name" value="CLU_dom"/>
</dbReference>
<dbReference type="SUPFAM" id="SSF103107">
    <property type="entry name" value="Hypothetical protein c14orf129, hspc210"/>
    <property type="match status" value="1"/>
</dbReference>
<evidence type="ECO:0000259" key="4">
    <source>
        <dbReference type="PROSITE" id="PS51823"/>
    </source>
</evidence>
<dbReference type="RefSeq" id="XP_032823532.1">
    <property type="nucleotide sequence ID" value="XM_032967641.1"/>
</dbReference>
<evidence type="ECO:0000256" key="1">
    <source>
        <dbReference type="ARBA" id="ARBA00022490"/>
    </source>
</evidence>
<dbReference type="Pfam" id="PF13236">
    <property type="entry name" value="CLU"/>
    <property type="match status" value="1"/>
</dbReference>
<dbReference type="PANTHER" id="PTHR12601:SF50">
    <property type="entry name" value="CLUSTERED MITOCHONDRIA PROTEIN HOMOLOG"/>
    <property type="match status" value="1"/>
</dbReference>
<feature type="compositionally biased region" description="Low complexity" evidence="3">
    <location>
        <begin position="2010"/>
        <end position="2029"/>
    </location>
</feature>
<feature type="compositionally biased region" description="Low complexity" evidence="3">
    <location>
        <begin position="1557"/>
        <end position="1577"/>
    </location>
</feature>
<name>A0AAJ7TVM2_PETMA</name>
<dbReference type="KEGG" id="pmrn:116950139"/>
<organism evidence="5 7">
    <name type="scientific">Petromyzon marinus</name>
    <name type="common">Sea lamprey</name>
    <dbReference type="NCBI Taxonomy" id="7757"/>
    <lineage>
        <taxon>Eukaryota</taxon>
        <taxon>Metazoa</taxon>
        <taxon>Chordata</taxon>
        <taxon>Craniata</taxon>
        <taxon>Vertebrata</taxon>
        <taxon>Cyclostomata</taxon>
        <taxon>Hyperoartia</taxon>
        <taxon>Petromyzontiformes</taxon>
        <taxon>Petromyzontidae</taxon>
        <taxon>Petromyzon</taxon>
    </lineage>
</organism>
<evidence type="ECO:0000313" key="7">
    <source>
        <dbReference type="RefSeq" id="XP_032823533.1"/>
    </source>
</evidence>
<protein>
    <recommendedName>
        <fullName evidence="2">Clustered mitochondria protein homolog</fullName>
    </recommendedName>
</protein>
<comment type="similarity">
    <text evidence="2">Belongs to the CLU family.</text>
</comment>
<feature type="compositionally biased region" description="Basic and acidic residues" evidence="3">
    <location>
        <begin position="1280"/>
        <end position="1301"/>
    </location>
</feature>
<accession>A0AAJ7TVM2</accession>
<sequence length="2053" mass="220569">MGNVLSCCVRWSSSRRPDQEAVSLLSNGSPAPASPRYGSPEHATVFRESPGGILNSGYGGDVTNGGCVVEGPAFHGGRRLKRGVLGDFPPEYALHGSSDLRGFVVGGGCCREDSACAAAVAAGPWECGVCGGDGAGAGVLARGGGGYACGPAARVSFTVGTADCVRPASGEQAAGGPLGRMPDVVRSAASRRSGGGGGGGGVFLRDTNPFVGDSSLRHQEPDRILAHEESCFDDYEETFFHSRRPPAERQMSLGRTSHVYGAANPFCGGAELLPPPPHCSGDGTQPCSYGMAASAPEFSQPHGMDHSQALHCRMEFRNASHRAVEHNPFAQNSYQAMQEWRRAFENPPVKKYEAFLSPTGYCATGDPGFLGDQNMSRPQKSAVNAADMQSCGFFDPACCQMNQHCHGGFGCINKDQDGGGSCYEGRPPDSCGGQSHCCEGAAFARASSAAPRSDPATAYSRDGSAVFCDAAQGGFEPCSADDDCRRRSYKGGGDSLEGRAPFEGDDDDDDDVLGDDAAAAAEDLDPARCGHWQVCPSVQQQCPTARCQRDDARVPRLATPLAKKTGGFAGGPVLGGHAATAAASVAGGDALPGLVGSQRDGWRRVSSAPSLADASVGAAAAAAARDGRRRSPARSDAAQPSLLPPAGGKAKRKRKRRRAASYRKAHGEDEALANGGAPAPGGVGGGALDAGASAAQPDDPAPECVFTLKIHVPGSEPFELQVSSQELVQDIQQVLMDREESCHRTCFSLQLDGAALDAYSELRAVEGLGEGCLLRVVEEPYTIREVRIHLRHVRDLLKSTDLSDAYNGQDGVSLSFLNAVTDGDVAAEGVRRKRRPGLEQAGSESVDCTPPEYILPGSRERLLCPLQPLPRDYKPLQCLKVLTTSGWNPPPGNRRMHGDLMYLYVVTAEDRHVSITASTRGFYLNQSTAEVFNPKAASPSHLSHSLVELLALISPTFKKNFAILQKKRVQRHPLERMATPFQVYSWTAPQLEHTVDCVRAEEAYTSRLGYEEHIPGQTRDWNEEIQATRELPHKNLTERLLRDRAIFKVQSDFTAAAARGAMAVADGNVMAINPGEDARTQMFLWNNIFFSLGFDVRDHYKAVGGDAAAHVAPALDLAGVRAVSALDPEGLHVLATALVDYRGYRVTAQSVIPGILEREQEQAIAYGSLDFGATVACSSSSGKLTTAATTRKFTTLLERVAKPLHILRHKVLNEKDEAVELCSSVECKGIVGNDGRHYILDLIRTFPPDANFLPMAMAEATDDVRAAESDGGETGAAQEEQGKKKEEDQEEEQGKKKKEEEVPFPEVCTSLGFPRTHRHRLPCLRHELVDAFVQSKHQQFMHLAISQHKALKKEGADEAQGTDDAEVNGHDVMRNACRAVGSVNDAFFDIRFNPDVFTPTVRFPESERESVQHQKRLLFEAAAFLVSVQMPAFLKDCMEQLVVPMDGSTLVEALHRRGIGLRYLGTLARMITGLPDAHKISYLHSLVIVEIITRSAKHLLRTYLQNTDLSGLSIAVAHFLNCFLSACSNPGALSSSSSSLSSSSGTAALGAGGAGTANNNNSSASNAQASEDAASSAPKGKRRGRRRNQRGGHGAGTDSGSWAALSPQQLWKSIRTEAREYYAIDLECDGVDQALEKYGIQKLALLREICLKGGIQVLLREYNFEGRHKATFTEEDILNMFPVVKHLDARATDAQRIFQTAQAHIQQGFFKEGCTQLGEALNLYNGVYGALHAEIIACLRLLARLHYILGDHGEALSCQEKATMMSERVLGIDSPYTIQEYMNFALYCFTNAHISAALKLLYRGRYLALLLVGEDHPQMAVFDSNIGLMLHGVSEYELALRFLEKAHGTNVKYAGGKCLRAALSHHLLARVFSSKGDFRSALQHEKETYTIYKAQFGDVHEKTVGSSEYLKHLTQQAVALQRTMNEIYKNGAKPSIAPPQISAPSMQNILELLNAVNGIVLPTLGRDDIIKLKAEVQQLEAMVTSHKQAFSEKGFVMPEGEVADGDDDAAAAATSSAEAAANGVAAANGDSHEPERSEQDEDVQTAEASAANS</sequence>
<dbReference type="HAMAP" id="MF_03013">
    <property type="entry name" value="CLU"/>
    <property type="match status" value="1"/>
</dbReference>
<dbReference type="Proteomes" id="UP001318040">
    <property type="component" value="Chromosome 38"/>
</dbReference>
<dbReference type="InterPro" id="IPR033646">
    <property type="entry name" value="CLU-central"/>
</dbReference>
<feature type="domain" description="Clu" evidence="4">
    <location>
        <begin position="999"/>
        <end position="1253"/>
    </location>
</feature>
<dbReference type="InterPro" id="IPR023231">
    <property type="entry name" value="GSKIP_dom_sf"/>
</dbReference>